<keyword evidence="3" id="KW-0804">Transcription</keyword>
<dbReference type="EMBL" id="JACYFC010000004">
    <property type="protein sequence ID" value="MBD5771943.1"/>
    <property type="molecule type" value="Genomic_DNA"/>
</dbReference>
<keyword evidence="7" id="KW-1185">Reference proteome</keyword>
<evidence type="ECO:0000256" key="3">
    <source>
        <dbReference type="ARBA" id="ARBA00023163"/>
    </source>
</evidence>
<dbReference type="PANTHER" id="PTHR30204">
    <property type="entry name" value="REDOX-CYCLING DRUG-SENSING TRANSCRIPTIONAL ACTIVATOR SOXR"/>
    <property type="match status" value="1"/>
</dbReference>
<proteinExistence type="predicted"/>
<evidence type="ECO:0000256" key="1">
    <source>
        <dbReference type="ARBA" id="ARBA00023015"/>
    </source>
</evidence>
<dbReference type="Gene3D" id="1.10.1660.10">
    <property type="match status" value="1"/>
</dbReference>
<evidence type="ECO:0000259" key="5">
    <source>
        <dbReference type="PROSITE" id="PS50937"/>
    </source>
</evidence>
<gene>
    <name evidence="6" type="ORF">IF202_12890</name>
</gene>
<keyword evidence="2" id="KW-0238">DNA-binding</keyword>
<name>A0ABR8P189_9GAMM</name>
<comment type="caution">
    <text evidence="6">The sequence shown here is derived from an EMBL/GenBank/DDBJ whole genome shotgun (WGS) entry which is preliminary data.</text>
</comment>
<dbReference type="Proteomes" id="UP000604161">
    <property type="component" value="Unassembled WGS sequence"/>
</dbReference>
<evidence type="ECO:0000313" key="7">
    <source>
        <dbReference type="Proteomes" id="UP000604161"/>
    </source>
</evidence>
<feature type="coiled-coil region" evidence="4">
    <location>
        <begin position="81"/>
        <end position="108"/>
    </location>
</feature>
<organism evidence="6 7">
    <name type="scientific">Marinomonas colpomeniae</name>
    <dbReference type="NCBI Taxonomy" id="2774408"/>
    <lineage>
        <taxon>Bacteria</taxon>
        <taxon>Pseudomonadati</taxon>
        <taxon>Pseudomonadota</taxon>
        <taxon>Gammaproteobacteria</taxon>
        <taxon>Oceanospirillales</taxon>
        <taxon>Oceanospirillaceae</taxon>
        <taxon>Marinomonas</taxon>
    </lineage>
</organism>
<evidence type="ECO:0000256" key="2">
    <source>
        <dbReference type="ARBA" id="ARBA00023125"/>
    </source>
</evidence>
<dbReference type="PANTHER" id="PTHR30204:SF94">
    <property type="entry name" value="HEAVY METAL-DEPENDENT TRANSCRIPTIONAL REGULATOR HI_0293-RELATED"/>
    <property type="match status" value="1"/>
</dbReference>
<keyword evidence="4" id="KW-0175">Coiled coil</keyword>
<evidence type="ECO:0000313" key="6">
    <source>
        <dbReference type="EMBL" id="MBD5771943.1"/>
    </source>
</evidence>
<dbReference type="PRINTS" id="PR00040">
    <property type="entry name" value="HTHMERR"/>
</dbReference>
<evidence type="ECO:0000256" key="4">
    <source>
        <dbReference type="SAM" id="Coils"/>
    </source>
</evidence>
<protein>
    <submittedName>
        <fullName evidence="6">MerR family transcriptional regulator</fullName>
    </submittedName>
</protein>
<dbReference type="InterPro" id="IPR000551">
    <property type="entry name" value="MerR-type_HTH_dom"/>
</dbReference>
<sequence length="139" mass="15772">MKTSELAQAVGVTPETVRFYTRKGLLIATRQPENGYKIYDTAALERLKFISHAKAIGFSLKEIEHIIQLSQQGSSPCPTVRQMLESKITEAKRKIEELNRHLGIMENTFSDWSKEPDTLPDDKAICCLIDDWSETQSTN</sequence>
<dbReference type="RefSeq" id="WP_191595333.1">
    <property type="nucleotide sequence ID" value="NZ_JACYFC010000004.1"/>
</dbReference>
<dbReference type="PROSITE" id="PS50937">
    <property type="entry name" value="HTH_MERR_2"/>
    <property type="match status" value="1"/>
</dbReference>
<reference evidence="6 7" key="1">
    <citation type="submission" date="2020-09" db="EMBL/GenBank/DDBJ databases">
        <title>Marinomonas sp. nov., isolated from the cysticercosis algae of Qingdao, China.</title>
        <authorList>
            <person name="Sun X."/>
        </authorList>
    </citation>
    <scope>NUCLEOTIDE SEQUENCE [LARGE SCALE GENOMIC DNA]</scope>
    <source>
        <strain evidence="6 7">SM2066</strain>
    </source>
</reference>
<dbReference type="Pfam" id="PF13411">
    <property type="entry name" value="MerR_1"/>
    <property type="match status" value="1"/>
</dbReference>
<dbReference type="SUPFAM" id="SSF46955">
    <property type="entry name" value="Putative DNA-binding domain"/>
    <property type="match status" value="1"/>
</dbReference>
<dbReference type="InterPro" id="IPR009061">
    <property type="entry name" value="DNA-bd_dom_put_sf"/>
</dbReference>
<feature type="domain" description="HTH merR-type" evidence="5">
    <location>
        <begin position="1"/>
        <end position="69"/>
    </location>
</feature>
<dbReference type="SMART" id="SM00422">
    <property type="entry name" value="HTH_MERR"/>
    <property type="match status" value="1"/>
</dbReference>
<accession>A0ABR8P189</accession>
<keyword evidence="1" id="KW-0805">Transcription regulation</keyword>
<dbReference type="InterPro" id="IPR047057">
    <property type="entry name" value="MerR_fam"/>
</dbReference>